<evidence type="ECO:0000256" key="7">
    <source>
        <dbReference type="ARBA" id="ARBA00023239"/>
    </source>
</evidence>
<evidence type="ECO:0000256" key="5">
    <source>
        <dbReference type="ARBA" id="ARBA00023124"/>
    </source>
</evidence>
<dbReference type="InterPro" id="IPR003738">
    <property type="entry name" value="SRAP"/>
</dbReference>
<dbReference type="PANTHER" id="PTHR13604">
    <property type="entry name" value="DC12-RELATED"/>
    <property type="match status" value="1"/>
</dbReference>
<evidence type="ECO:0000256" key="6">
    <source>
        <dbReference type="ARBA" id="ARBA00023125"/>
    </source>
</evidence>
<keyword evidence="3" id="KW-0227">DNA damage</keyword>
<evidence type="ECO:0000256" key="8">
    <source>
        <dbReference type="RuleBase" id="RU364100"/>
    </source>
</evidence>
<name>A0ABT3WVC7_9CORY</name>
<dbReference type="SUPFAM" id="SSF143081">
    <property type="entry name" value="BB1717-like"/>
    <property type="match status" value="1"/>
</dbReference>
<keyword evidence="10" id="KW-1185">Reference proteome</keyword>
<keyword evidence="7" id="KW-0456">Lyase</keyword>
<sequence length="234" mass="25475">MIGNMCGRFVLFTTSEALTGAATALPGVRSVSAPEGTPPPRHNIAPTQIIPVLRPVGRVPEGIDVEISPARWGLLPSWKRDVGGPVLFNARAETVPDKPSFRDAFAHGRCAIPLNGWYEWREKRPYYVHPADGEPVMWIAGLRDTGTDTVSATIITTTPVGEQLTRLHDRMPRILAPDEVETWISGDIDQARELLRPAPETLVSGLALREVDRAVGNARNEGPRLIDDIGPVTG</sequence>
<evidence type="ECO:0000256" key="2">
    <source>
        <dbReference type="ARBA" id="ARBA00022670"/>
    </source>
</evidence>
<gene>
    <name evidence="9" type="ORF">OS125_05735</name>
</gene>
<evidence type="ECO:0000256" key="4">
    <source>
        <dbReference type="ARBA" id="ARBA00022801"/>
    </source>
</evidence>
<evidence type="ECO:0000256" key="1">
    <source>
        <dbReference type="ARBA" id="ARBA00008136"/>
    </source>
</evidence>
<reference evidence="9" key="1">
    <citation type="submission" date="2022-11" db="EMBL/GenBank/DDBJ databases">
        <title>Corynebacterium sp. isolated from Penguins.</title>
        <authorList>
            <person name="Sedlar K."/>
            <person name="Svec P."/>
        </authorList>
    </citation>
    <scope>NUCLEOTIDE SEQUENCE</scope>
    <source>
        <strain evidence="9">P7003</strain>
    </source>
</reference>
<protein>
    <recommendedName>
        <fullName evidence="8">Abasic site processing protein</fullName>
        <ecNumber evidence="8">3.4.-.-</ecNumber>
    </recommendedName>
</protein>
<dbReference type="Pfam" id="PF02586">
    <property type="entry name" value="SRAP"/>
    <property type="match status" value="1"/>
</dbReference>
<comment type="caution">
    <text evidence="9">The sequence shown here is derived from an EMBL/GenBank/DDBJ whole genome shotgun (WGS) entry which is preliminary data.</text>
</comment>
<accession>A0ABT3WVC7</accession>
<keyword evidence="6" id="KW-0238">DNA-binding</keyword>
<dbReference type="Gene3D" id="3.90.1680.10">
    <property type="entry name" value="SOS response associated peptidase-like"/>
    <property type="match status" value="1"/>
</dbReference>
<evidence type="ECO:0000313" key="10">
    <source>
        <dbReference type="Proteomes" id="UP001081709"/>
    </source>
</evidence>
<dbReference type="Proteomes" id="UP001081709">
    <property type="component" value="Unassembled WGS sequence"/>
</dbReference>
<comment type="similarity">
    <text evidence="1 8">Belongs to the SOS response-associated peptidase family.</text>
</comment>
<proteinExistence type="inferred from homology"/>
<dbReference type="RefSeq" id="WP_267186445.1">
    <property type="nucleotide sequence ID" value="NZ_JAPMKV010000003.1"/>
</dbReference>
<evidence type="ECO:0000256" key="3">
    <source>
        <dbReference type="ARBA" id="ARBA00022763"/>
    </source>
</evidence>
<keyword evidence="2 8" id="KW-0645">Protease</keyword>
<dbReference type="EC" id="3.4.-.-" evidence="8"/>
<dbReference type="EMBL" id="JAPMKV010000003">
    <property type="protein sequence ID" value="MCX7444742.1"/>
    <property type="molecule type" value="Genomic_DNA"/>
</dbReference>
<dbReference type="PANTHER" id="PTHR13604:SF0">
    <property type="entry name" value="ABASIC SITE PROCESSING PROTEIN HMCES"/>
    <property type="match status" value="1"/>
</dbReference>
<keyword evidence="4 8" id="KW-0378">Hydrolase</keyword>
<keyword evidence="5" id="KW-0190">Covalent protein-DNA linkage</keyword>
<dbReference type="InterPro" id="IPR036590">
    <property type="entry name" value="SRAP-like"/>
</dbReference>
<organism evidence="9 10">
    <name type="scientific">Corynebacterium pygosceleis</name>
    <dbReference type="NCBI Taxonomy" id="2800406"/>
    <lineage>
        <taxon>Bacteria</taxon>
        <taxon>Bacillati</taxon>
        <taxon>Actinomycetota</taxon>
        <taxon>Actinomycetes</taxon>
        <taxon>Mycobacteriales</taxon>
        <taxon>Corynebacteriaceae</taxon>
        <taxon>Corynebacterium</taxon>
    </lineage>
</organism>
<evidence type="ECO:0000313" key="9">
    <source>
        <dbReference type="EMBL" id="MCX7444742.1"/>
    </source>
</evidence>